<proteinExistence type="inferred from homology"/>
<protein>
    <submittedName>
        <fullName evidence="8">GMC family oxidoreductase</fullName>
    </submittedName>
</protein>
<dbReference type="Pfam" id="PF05199">
    <property type="entry name" value="GMC_oxred_C"/>
    <property type="match status" value="1"/>
</dbReference>
<comment type="cofactor">
    <cofactor evidence="1">
        <name>FAD</name>
        <dbReference type="ChEBI" id="CHEBI:57692"/>
    </cofactor>
</comment>
<comment type="similarity">
    <text evidence="2">Belongs to the GMC oxidoreductase family.</text>
</comment>
<evidence type="ECO:0000256" key="2">
    <source>
        <dbReference type="ARBA" id="ARBA00010790"/>
    </source>
</evidence>
<evidence type="ECO:0000259" key="6">
    <source>
        <dbReference type="Pfam" id="PF00732"/>
    </source>
</evidence>
<dbReference type="Proteomes" id="UP001252186">
    <property type="component" value="Unassembled WGS sequence"/>
</dbReference>
<feature type="domain" description="Glucose-methanol-choline oxidoreductase N-terminal" evidence="6">
    <location>
        <begin position="233"/>
        <end position="322"/>
    </location>
</feature>
<gene>
    <name evidence="8" type="ORF">RM519_07040</name>
</gene>
<name>A0ABU2Y474_9FLAO</name>
<organism evidence="8 9">
    <name type="scientific">Urechidicola vernalis</name>
    <dbReference type="NCBI Taxonomy" id="3075600"/>
    <lineage>
        <taxon>Bacteria</taxon>
        <taxon>Pseudomonadati</taxon>
        <taxon>Bacteroidota</taxon>
        <taxon>Flavobacteriia</taxon>
        <taxon>Flavobacteriales</taxon>
        <taxon>Flavobacteriaceae</taxon>
        <taxon>Urechidicola</taxon>
    </lineage>
</organism>
<keyword evidence="5" id="KW-0560">Oxidoreductase</keyword>
<dbReference type="SUPFAM" id="SSF51905">
    <property type="entry name" value="FAD/NAD(P)-binding domain"/>
    <property type="match status" value="1"/>
</dbReference>
<dbReference type="PANTHER" id="PTHR42784">
    <property type="entry name" value="PYRANOSE 2-OXIDASE"/>
    <property type="match status" value="1"/>
</dbReference>
<keyword evidence="4" id="KW-0274">FAD</keyword>
<sequence length="569" mass="64503">MPNFNIDNTTKNTFDAIVIGSGMSGGWAAKEFTEKGLKTLVLERGKSVEHIKDYPTTNMQPWELKHGGQLNYDLKKNNPIAASCYNLREDSQHFFTMDDEQPYIQEKPFEWIRAYQTGGKSLLWARQTQRMGDLDFEGPIRDNFAVDWPIRYKDIAPWYSHVEKFIGISGEYDNLDILPDGEFLKSMGLNCTEEHFRDVVAKKYGGKRHVIYGRCAHITENKEIFTKQGRMLCQQRDLCRRGCPFGGYFSANASTLPWAQKTGNLTLQNNAVVHSIIYDDKKEKATGVLVIDAITKETTEYYAPVIFVNASALGSNLILLNSKSKRFPNGLGNDNGLLGKYIAFHNYNASINAEYEGNLDKTTEGRRPTSAYLPRFRNVYKQETDFLRGYASGFSASRQTHQNSNGIGSNLKENLTNPSYGNWRVGAHMMGETIPKEESQVRLDSEKTDKYGIPQLRINIDYDENDRKMMNDYLEQFTEMFEAAGFTNIKTNSNYRAPGNDIHEMGGIRMGKDPKTSLLDKWNRLHNCKNVYVTDGACMTTTATQNPSLMFMALAARAANHAIEESKKG</sequence>
<evidence type="ECO:0000256" key="5">
    <source>
        <dbReference type="ARBA" id="ARBA00023002"/>
    </source>
</evidence>
<dbReference type="SUPFAM" id="SSF54373">
    <property type="entry name" value="FAD-linked reductases, C-terminal domain"/>
    <property type="match status" value="1"/>
</dbReference>
<dbReference type="InterPro" id="IPR051473">
    <property type="entry name" value="P2Ox-like"/>
</dbReference>
<dbReference type="Pfam" id="PF00732">
    <property type="entry name" value="GMC_oxred_N"/>
    <property type="match status" value="1"/>
</dbReference>
<dbReference type="EMBL" id="JAVRHV010000002">
    <property type="protein sequence ID" value="MDT0552993.1"/>
    <property type="molecule type" value="Genomic_DNA"/>
</dbReference>
<dbReference type="PANTHER" id="PTHR42784:SF1">
    <property type="entry name" value="PYRANOSE 2-OXIDASE"/>
    <property type="match status" value="1"/>
</dbReference>
<evidence type="ECO:0000256" key="3">
    <source>
        <dbReference type="ARBA" id="ARBA00022630"/>
    </source>
</evidence>
<feature type="domain" description="Glucose-methanol-choline oxidoreductase C-terminal" evidence="7">
    <location>
        <begin position="435"/>
        <end position="555"/>
    </location>
</feature>
<evidence type="ECO:0000256" key="1">
    <source>
        <dbReference type="ARBA" id="ARBA00001974"/>
    </source>
</evidence>
<reference evidence="8 9" key="1">
    <citation type="submission" date="2023-09" db="EMBL/GenBank/DDBJ databases">
        <authorList>
            <person name="Rey-Velasco X."/>
        </authorList>
    </citation>
    <scope>NUCLEOTIDE SEQUENCE [LARGE SCALE GENOMIC DNA]</scope>
    <source>
        <strain evidence="8 9">P050</strain>
    </source>
</reference>
<evidence type="ECO:0000256" key="4">
    <source>
        <dbReference type="ARBA" id="ARBA00022827"/>
    </source>
</evidence>
<dbReference type="Gene3D" id="3.50.50.60">
    <property type="entry name" value="FAD/NAD(P)-binding domain"/>
    <property type="match status" value="2"/>
</dbReference>
<evidence type="ECO:0000313" key="8">
    <source>
        <dbReference type="EMBL" id="MDT0552993.1"/>
    </source>
</evidence>
<comment type="caution">
    <text evidence="8">The sequence shown here is derived from an EMBL/GenBank/DDBJ whole genome shotgun (WGS) entry which is preliminary data.</text>
</comment>
<dbReference type="InterPro" id="IPR036188">
    <property type="entry name" value="FAD/NAD-bd_sf"/>
</dbReference>
<dbReference type="RefSeq" id="WP_311592960.1">
    <property type="nucleotide sequence ID" value="NZ_JAVRHV010000002.1"/>
</dbReference>
<evidence type="ECO:0000259" key="7">
    <source>
        <dbReference type="Pfam" id="PF05199"/>
    </source>
</evidence>
<keyword evidence="9" id="KW-1185">Reference proteome</keyword>
<dbReference type="InterPro" id="IPR000172">
    <property type="entry name" value="GMC_OxRdtase_N"/>
</dbReference>
<accession>A0ABU2Y474</accession>
<keyword evidence="3" id="KW-0285">Flavoprotein</keyword>
<evidence type="ECO:0000313" key="9">
    <source>
        <dbReference type="Proteomes" id="UP001252186"/>
    </source>
</evidence>
<dbReference type="InterPro" id="IPR007867">
    <property type="entry name" value="GMC_OxRtase_C"/>
</dbReference>